<dbReference type="EMBL" id="ML977172">
    <property type="protein sequence ID" value="KAF1983781.1"/>
    <property type="molecule type" value="Genomic_DNA"/>
</dbReference>
<dbReference type="Proteomes" id="UP000800041">
    <property type="component" value="Unassembled WGS sequence"/>
</dbReference>
<evidence type="ECO:0000256" key="1">
    <source>
        <dbReference type="SAM" id="MobiDB-lite"/>
    </source>
</evidence>
<reference evidence="2" key="1">
    <citation type="journal article" date="2020" name="Stud. Mycol.">
        <title>101 Dothideomycetes genomes: a test case for predicting lifestyles and emergence of pathogens.</title>
        <authorList>
            <person name="Haridas S."/>
            <person name="Albert R."/>
            <person name="Binder M."/>
            <person name="Bloem J."/>
            <person name="Labutti K."/>
            <person name="Salamov A."/>
            <person name="Andreopoulos B."/>
            <person name="Baker S."/>
            <person name="Barry K."/>
            <person name="Bills G."/>
            <person name="Bluhm B."/>
            <person name="Cannon C."/>
            <person name="Castanera R."/>
            <person name="Culley D."/>
            <person name="Daum C."/>
            <person name="Ezra D."/>
            <person name="Gonzalez J."/>
            <person name="Henrissat B."/>
            <person name="Kuo A."/>
            <person name="Liang C."/>
            <person name="Lipzen A."/>
            <person name="Lutzoni F."/>
            <person name="Magnuson J."/>
            <person name="Mondo S."/>
            <person name="Nolan M."/>
            <person name="Ohm R."/>
            <person name="Pangilinan J."/>
            <person name="Park H.-J."/>
            <person name="Ramirez L."/>
            <person name="Alfaro M."/>
            <person name="Sun H."/>
            <person name="Tritt A."/>
            <person name="Yoshinaga Y."/>
            <person name="Zwiers L.-H."/>
            <person name="Turgeon B."/>
            <person name="Goodwin S."/>
            <person name="Spatafora J."/>
            <person name="Crous P."/>
            <person name="Grigoriev I."/>
        </authorList>
    </citation>
    <scope>NUCLEOTIDE SEQUENCE</scope>
    <source>
        <strain evidence="2">CBS 113979</strain>
    </source>
</reference>
<proteinExistence type="predicted"/>
<gene>
    <name evidence="2" type="ORF">K402DRAFT_456268</name>
</gene>
<dbReference type="AlphaFoldDB" id="A0A6G1GS62"/>
<evidence type="ECO:0000313" key="2">
    <source>
        <dbReference type="EMBL" id="KAF1983781.1"/>
    </source>
</evidence>
<evidence type="ECO:0000313" key="3">
    <source>
        <dbReference type="Proteomes" id="UP000800041"/>
    </source>
</evidence>
<organism evidence="2 3">
    <name type="scientific">Aulographum hederae CBS 113979</name>
    <dbReference type="NCBI Taxonomy" id="1176131"/>
    <lineage>
        <taxon>Eukaryota</taxon>
        <taxon>Fungi</taxon>
        <taxon>Dikarya</taxon>
        <taxon>Ascomycota</taxon>
        <taxon>Pezizomycotina</taxon>
        <taxon>Dothideomycetes</taxon>
        <taxon>Pleosporomycetidae</taxon>
        <taxon>Aulographales</taxon>
        <taxon>Aulographaceae</taxon>
    </lineage>
</organism>
<accession>A0A6G1GS62</accession>
<name>A0A6G1GS62_9PEZI</name>
<sequence>MPNTERHVPSKIRCRSRNVSIGARPEMGWGVQQAAEREECRGGGRAGRLVAMSLSERGERRVRTQVVVEVVMRGGSKPGPETTATSRQRASLKHGEAAATSQHRCHPPTTGSPPIYELWIPPLRTTAEYSVLLAISAAGLAVTAASAARAPPSCGRGWEAEQEPRITPPNAAQAFHANHASADRRFPDQSCSHHVQLRTDRGLRPSAASFVHNP</sequence>
<keyword evidence="3" id="KW-1185">Reference proteome</keyword>
<feature type="region of interest" description="Disordered" evidence="1">
    <location>
        <begin position="73"/>
        <end position="110"/>
    </location>
</feature>
<protein>
    <submittedName>
        <fullName evidence="2">Uncharacterized protein</fullName>
    </submittedName>
</protein>